<accession>A0AAP0FSB4</accession>
<dbReference type="EMBL" id="JBBWWQ010000021">
    <property type="protein sequence ID" value="KAK8913652.1"/>
    <property type="molecule type" value="Genomic_DNA"/>
</dbReference>
<evidence type="ECO:0000313" key="2">
    <source>
        <dbReference type="EMBL" id="KAK8913652.1"/>
    </source>
</evidence>
<dbReference type="InterPro" id="IPR036514">
    <property type="entry name" value="SGNH_hydro_sf"/>
</dbReference>
<name>A0AAP0FSB4_9ASPA</name>
<dbReference type="PANTHER" id="PTHR45642">
    <property type="entry name" value="GDSL ESTERASE/LIPASE EXL3"/>
    <property type="match status" value="1"/>
</dbReference>
<dbReference type="PANTHER" id="PTHR45642:SF95">
    <property type="entry name" value="GDSL-LIKE LIPASE_ACYLHYDROLASE FAMILY PROTEIN, EXPRESSED"/>
    <property type="match status" value="1"/>
</dbReference>
<dbReference type="Gene3D" id="3.40.50.1110">
    <property type="entry name" value="SGNH hydrolase"/>
    <property type="match status" value="1"/>
</dbReference>
<sequence length="192" mass="20916">MEKPATTSIPAIIVFGDSTVDTGNNNFVKTALRSNFKPYGRDFIAGKPTGRFCNGRLATDFMAEALGLGEERLLARVEQHDRERRRRSPEAGLPPRGSSGTELPKEGFVDVVERGFGRNGGLEWDIDAKTSRVARSCQRRPGAGSSEVVGAGGGSGEPRNGKSESCRAELEKNDKDNNLVAFFFFPGYPFDR</sequence>
<gene>
    <name evidence="2" type="ORF">KSP39_PZI024009</name>
</gene>
<feature type="region of interest" description="Disordered" evidence="1">
    <location>
        <begin position="77"/>
        <end position="105"/>
    </location>
</feature>
<protein>
    <submittedName>
        <fullName evidence="2">GDSL esterase/lipase</fullName>
    </submittedName>
</protein>
<keyword evidence="3" id="KW-1185">Reference proteome</keyword>
<feature type="compositionally biased region" description="Basic and acidic residues" evidence="1">
    <location>
        <begin position="159"/>
        <end position="171"/>
    </location>
</feature>
<dbReference type="InterPro" id="IPR050592">
    <property type="entry name" value="GDSL_lipolytic_enzyme"/>
</dbReference>
<evidence type="ECO:0000313" key="3">
    <source>
        <dbReference type="Proteomes" id="UP001418222"/>
    </source>
</evidence>
<feature type="region of interest" description="Disordered" evidence="1">
    <location>
        <begin position="133"/>
        <end position="171"/>
    </location>
</feature>
<reference evidence="2 3" key="1">
    <citation type="journal article" date="2022" name="Nat. Plants">
        <title>Genomes of leafy and leafless Platanthera orchids illuminate the evolution of mycoheterotrophy.</title>
        <authorList>
            <person name="Li M.H."/>
            <person name="Liu K.W."/>
            <person name="Li Z."/>
            <person name="Lu H.C."/>
            <person name="Ye Q.L."/>
            <person name="Zhang D."/>
            <person name="Wang J.Y."/>
            <person name="Li Y.F."/>
            <person name="Zhong Z.M."/>
            <person name="Liu X."/>
            <person name="Yu X."/>
            <person name="Liu D.K."/>
            <person name="Tu X.D."/>
            <person name="Liu B."/>
            <person name="Hao Y."/>
            <person name="Liao X.Y."/>
            <person name="Jiang Y.T."/>
            <person name="Sun W.H."/>
            <person name="Chen J."/>
            <person name="Chen Y.Q."/>
            <person name="Ai Y."/>
            <person name="Zhai J.W."/>
            <person name="Wu S.S."/>
            <person name="Zhou Z."/>
            <person name="Hsiao Y.Y."/>
            <person name="Wu W.L."/>
            <person name="Chen Y.Y."/>
            <person name="Lin Y.F."/>
            <person name="Hsu J.L."/>
            <person name="Li C.Y."/>
            <person name="Wang Z.W."/>
            <person name="Zhao X."/>
            <person name="Zhong W.Y."/>
            <person name="Ma X.K."/>
            <person name="Ma L."/>
            <person name="Huang J."/>
            <person name="Chen G.Z."/>
            <person name="Huang M.Z."/>
            <person name="Huang L."/>
            <person name="Peng D.H."/>
            <person name="Luo Y.B."/>
            <person name="Zou S.Q."/>
            <person name="Chen S.P."/>
            <person name="Lan S."/>
            <person name="Tsai W.C."/>
            <person name="Van de Peer Y."/>
            <person name="Liu Z.J."/>
        </authorList>
    </citation>
    <scope>NUCLEOTIDE SEQUENCE [LARGE SCALE GENOMIC DNA]</scope>
    <source>
        <strain evidence="2">Lor287</strain>
    </source>
</reference>
<proteinExistence type="predicted"/>
<dbReference type="Proteomes" id="UP001418222">
    <property type="component" value="Unassembled WGS sequence"/>
</dbReference>
<organism evidence="2 3">
    <name type="scientific">Platanthera zijinensis</name>
    <dbReference type="NCBI Taxonomy" id="2320716"/>
    <lineage>
        <taxon>Eukaryota</taxon>
        <taxon>Viridiplantae</taxon>
        <taxon>Streptophyta</taxon>
        <taxon>Embryophyta</taxon>
        <taxon>Tracheophyta</taxon>
        <taxon>Spermatophyta</taxon>
        <taxon>Magnoliopsida</taxon>
        <taxon>Liliopsida</taxon>
        <taxon>Asparagales</taxon>
        <taxon>Orchidaceae</taxon>
        <taxon>Orchidoideae</taxon>
        <taxon>Orchideae</taxon>
        <taxon>Orchidinae</taxon>
        <taxon>Platanthera</taxon>
    </lineage>
</organism>
<dbReference type="AlphaFoldDB" id="A0AAP0FSB4"/>
<comment type="caution">
    <text evidence="2">The sequence shown here is derived from an EMBL/GenBank/DDBJ whole genome shotgun (WGS) entry which is preliminary data.</text>
</comment>
<evidence type="ECO:0000256" key="1">
    <source>
        <dbReference type="SAM" id="MobiDB-lite"/>
    </source>
</evidence>